<dbReference type="GO" id="GO:0008757">
    <property type="term" value="F:S-adenosylmethionine-dependent methyltransferase activity"/>
    <property type="evidence" value="ECO:0007669"/>
    <property type="project" value="UniProtKB-ARBA"/>
</dbReference>
<name>A0AAJ0M3W7_9PEZI</name>
<dbReference type="Pfam" id="PF10294">
    <property type="entry name" value="Methyltransf_16"/>
    <property type="match status" value="1"/>
</dbReference>
<accession>A0AAJ0M3W7</accession>
<reference evidence="1" key="1">
    <citation type="journal article" date="2023" name="Mol. Phylogenet. Evol.">
        <title>Genome-scale phylogeny and comparative genomics of the fungal order Sordariales.</title>
        <authorList>
            <person name="Hensen N."/>
            <person name="Bonometti L."/>
            <person name="Westerberg I."/>
            <person name="Brannstrom I.O."/>
            <person name="Guillou S."/>
            <person name="Cros-Aarteil S."/>
            <person name="Calhoun S."/>
            <person name="Haridas S."/>
            <person name="Kuo A."/>
            <person name="Mondo S."/>
            <person name="Pangilinan J."/>
            <person name="Riley R."/>
            <person name="LaButti K."/>
            <person name="Andreopoulos B."/>
            <person name="Lipzen A."/>
            <person name="Chen C."/>
            <person name="Yan M."/>
            <person name="Daum C."/>
            <person name="Ng V."/>
            <person name="Clum A."/>
            <person name="Steindorff A."/>
            <person name="Ohm R.A."/>
            <person name="Martin F."/>
            <person name="Silar P."/>
            <person name="Natvig D.O."/>
            <person name="Lalanne C."/>
            <person name="Gautier V."/>
            <person name="Ament-Velasquez S.L."/>
            <person name="Kruys A."/>
            <person name="Hutchinson M.I."/>
            <person name="Powell A.J."/>
            <person name="Barry K."/>
            <person name="Miller A.N."/>
            <person name="Grigoriev I.V."/>
            <person name="Debuchy R."/>
            <person name="Gladieux P."/>
            <person name="Hiltunen Thoren M."/>
            <person name="Johannesson H."/>
        </authorList>
    </citation>
    <scope>NUCLEOTIDE SEQUENCE</scope>
    <source>
        <strain evidence="1">CBS 333.67</strain>
    </source>
</reference>
<dbReference type="Proteomes" id="UP001273166">
    <property type="component" value="Unassembled WGS sequence"/>
</dbReference>
<dbReference type="InterPro" id="IPR029063">
    <property type="entry name" value="SAM-dependent_MTases_sf"/>
</dbReference>
<dbReference type="PANTHER" id="PTHR14614">
    <property type="entry name" value="HEPATOCELLULAR CARCINOMA-ASSOCIATED ANTIGEN"/>
    <property type="match status" value="1"/>
</dbReference>
<dbReference type="RefSeq" id="XP_062723599.1">
    <property type="nucleotide sequence ID" value="XM_062865361.1"/>
</dbReference>
<comment type="caution">
    <text evidence="1">The sequence shown here is derived from an EMBL/GenBank/DDBJ whole genome shotgun (WGS) entry which is preliminary data.</text>
</comment>
<evidence type="ECO:0000313" key="1">
    <source>
        <dbReference type="EMBL" id="KAK3307819.1"/>
    </source>
</evidence>
<keyword evidence="2" id="KW-1185">Reference proteome</keyword>
<proteinExistence type="predicted"/>
<dbReference type="GeneID" id="87884190"/>
<sequence>MSSALVTNPQVSRFCWQVLQLEPTPDFPDDELLREESVQDAIYDGLFAFDAGAAPSLPPRYQLRILKQLVAKIESAIQDWDQHGVSDKLMSVLTDLLLQPLPSEETAVLQDCHVTYHLSQLQRTPAIRCPHVTLLETRSLISGAGTTGLRTWEAALHLGQYLCTNPSLVRDKRIVELGSGTGYLAVLCAKYLGASHVLATDGSDDVVRKLPRNFNLNGLRGSEKVAARQLRWGSLLPDDTGGSEWRGERVDMVVGADITYDSWTSRHCLGPTLRDLAILFPGVTILIAATERNRETFEDFLQWCRENGLVVSLLSFPVLPRAEQRGPFYNDDSPIHICELTRPM</sequence>
<dbReference type="AlphaFoldDB" id="A0AAJ0M3W7"/>
<dbReference type="InterPro" id="IPR019410">
    <property type="entry name" value="Methyltransf_16"/>
</dbReference>
<gene>
    <name evidence="1" type="ORF">B0T15DRAFT_409875</name>
</gene>
<dbReference type="EMBL" id="JAUDZG010000002">
    <property type="protein sequence ID" value="KAK3307819.1"/>
    <property type="molecule type" value="Genomic_DNA"/>
</dbReference>
<protein>
    <submittedName>
        <fullName evidence="1">Uncharacterized protein</fullName>
    </submittedName>
</protein>
<dbReference type="CDD" id="cd02440">
    <property type="entry name" value="AdoMet_MTases"/>
    <property type="match status" value="1"/>
</dbReference>
<dbReference type="GO" id="GO:0005737">
    <property type="term" value="C:cytoplasm"/>
    <property type="evidence" value="ECO:0007669"/>
    <property type="project" value="TreeGrafter"/>
</dbReference>
<dbReference type="PANTHER" id="PTHR14614:SF130">
    <property type="entry name" value="PROTEIN-LYSINE N-METHYLTRANSFERASE EEF2KMT"/>
    <property type="match status" value="1"/>
</dbReference>
<dbReference type="Gene3D" id="3.40.50.150">
    <property type="entry name" value="Vaccinia Virus protein VP39"/>
    <property type="match status" value="1"/>
</dbReference>
<reference evidence="1" key="2">
    <citation type="submission" date="2023-06" db="EMBL/GenBank/DDBJ databases">
        <authorList>
            <consortium name="Lawrence Berkeley National Laboratory"/>
            <person name="Mondo S.J."/>
            <person name="Hensen N."/>
            <person name="Bonometti L."/>
            <person name="Westerberg I."/>
            <person name="Brannstrom I.O."/>
            <person name="Guillou S."/>
            <person name="Cros-Aarteil S."/>
            <person name="Calhoun S."/>
            <person name="Haridas S."/>
            <person name="Kuo A."/>
            <person name="Pangilinan J."/>
            <person name="Riley R."/>
            <person name="Labutti K."/>
            <person name="Andreopoulos B."/>
            <person name="Lipzen A."/>
            <person name="Chen C."/>
            <person name="Yanf M."/>
            <person name="Daum C."/>
            <person name="Ng V."/>
            <person name="Clum A."/>
            <person name="Steindorff A."/>
            <person name="Ohm R."/>
            <person name="Martin F."/>
            <person name="Silar P."/>
            <person name="Natvig D."/>
            <person name="Lalanne C."/>
            <person name="Gautier V."/>
            <person name="Ament-Velasquez S.L."/>
            <person name="Kruys A."/>
            <person name="Hutchinson M.I."/>
            <person name="Powell A.J."/>
            <person name="Barry K."/>
            <person name="Miller A.N."/>
            <person name="Grigoriev I.V."/>
            <person name="Debuchy R."/>
            <person name="Gladieux P."/>
            <person name="Thoren M.H."/>
            <person name="Johannesson H."/>
        </authorList>
    </citation>
    <scope>NUCLEOTIDE SEQUENCE</scope>
    <source>
        <strain evidence="1">CBS 333.67</strain>
    </source>
</reference>
<evidence type="ECO:0000313" key="2">
    <source>
        <dbReference type="Proteomes" id="UP001273166"/>
    </source>
</evidence>
<organism evidence="1 2">
    <name type="scientific">Chaetomium strumarium</name>
    <dbReference type="NCBI Taxonomy" id="1170767"/>
    <lineage>
        <taxon>Eukaryota</taxon>
        <taxon>Fungi</taxon>
        <taxon>Dikarya</taxon>
        <taxon>Ascomycota</taxon>
        <taxon>Pezizomycotina</taxon>
        <taxon>Sordariomycetes</taxon>
        <taxon>Sordariomycetidae</taxon>
        <taxon>Sordariales</taxon>
        <taxon>Chaetomiaceae</taxon>
        <taxon>Chaetomium</taxon>
    </lineage>
</organism>
<dbReference type="SUPFAM" id="SSF53335">
    <property type="entry name" value="S-adenosyl-L-methionine-dependent methyltransferases"/>
    <property type="match status" value="1"/>
</dbReference>